<proteinExistence type="predicted"/>
<evidence type="ECO:0000313" key="1">
    <source>
        <dbReference type="EMBL" id="GIY86901.1"/>
    </source>
</evidence>
<evidence type="ECO:0000313" key="2">
    <source>
        <dbReference type="Proteomes" id="UP001054945"/>
    </source>
</evidence>
<protein>
    <submittedName>
        <fullName evidence="1">Uncharacterized protein</fullName>
    </submittedName>
</protein>
<comment type="caution">
    <text evidence="1">The sequence shown here is derived from an EMBL/GenBank/DDBJ whole genome shotgun (WGS) entry which is preliminary data.</text>
</comment>
<sequence>MEKKKKRTGDTEQNRLLSIATSVRIIIEQKFKLCLLLVEPPSLPQSFGHGGCNSRLHRRPHPLLTTQCLAQITMGQAPVSFTPFCYSSNSVRASSVIFCALVTSVAVRSPTSKEAMTLFKSFSA</sequence>
<dbReference type="Proteomes" id="UP001054945">
    <property type="component" value="Unassembled WGS sequence"/>
</dbReference>
<name>A0AAV4WVF0_CAEEX</name>
<organism evidence="1 2">
    <name type="scientific">Caerostris extrusa</name>
    <name type="common">Bark spider</name>
    <name type="synonym">Caerostris bankana</name>
    <dbReference type="NCBI Taxonomy" id="172846"/>
    <lineage>
        <taxon>Eukaryota</taxon>
        <taxon>Metazoa</taxon>
        <taxon>Ecdysozoa</taxon>
        <taxon>Arthropoda</taxon>
        <taxon>Chelicerata</taxon>
        <taxon>Arachnida</taxon>
        <taxon>Araneae</taxon>
        <taxon>Araneomorphae</taxon>
        <taxon>Entelegynae</taxon>
        <taxon>Araneoidea</taxon>
        <taxon>Araneidae</taxon>
        <taxon>Caerostris</taxon>
    </lineage>
</organism>
<gene>
    <name evidence="1" type="ORF">CEXT_810771</name>
</gene>
<reference evidence="1 2" key="1">
    <citation type="submission" date="2021-06" db="EMBL/GenBank/DDBJ databases">
        <title>Caerostris extrusa draft genome.</title>
        <authorList>
            <person name="Kono N."/>
            <person name="Arakawa K."/>
        </authorList>
    </citation>
    <scope>NUCLEOTIDE SEQUENCE [LARGE SCALE GENOMIC DNA]</scope>
</reference>
<keyword evidence="2" id="KW-1185">Reference proteome</keyword>
<accession>A0AAV4WVF0</accession>
<dbReference type="EMBL" id="BPLR01016860">
    <property type="protein sequence ID" value="GIY86901.1"/>
    <property type="molecule type" value="Genomic_DNA"/>
</dbReference>
<dbReference type="AlphaFoldDB" id="A0AAV4WVF0"/>